<keyword evidence="1" id="KW-0808">Transferase</keyword>
<evidence type="ECO:0000313" key="2">
    <source>
        <dbReference type="EMBL" id="TPV30118.1"/>
    </source>
</evidence>
<dbReference type="GeneID" id="90523619"/>
<evidence type="ECO:0000313" key="3">
    <source>
        <dbReference type="Proteomes" id="UP000315469"/>
    </source>
</evidence>
<dbReference type="RefSeq" id="WP_140916555.1">
    <property type="nucleotide sequence ID" value="NZ_CP045723.1"/>
</dbReference>
<gene>
    <name evidence="2" type="ORF">FJW02_20705</name>
</gene>
<reference evidence="2 3" key="1">
    <citation type="submission" date="2019-06" db="EMBL/GenBank/DDBJ databases">
        <title>Taxogenomics and systematics of the genus Pantoea.</title>
        <authorList>
            <person name="Tambong J.T."/>
        </authorList>
    </citation>
    <scope>NUCLEOTIDE SEQUENCE [LARGE SCALE GENOMIC DNA]</scope>
    <source>
        <strain evidence="2 3">LMG 24197</strain>
    </source>
</reference>
<keyword evidence="1" id="KW-0012">Acyltransferase</keyword>
<name>A0ABY2ZAX5_9GAMM</name>
<dbReference type="EMBL" id="VHJB01000090">
    <property type="protein sequence ID" value="TPV30118.1"/>
    <property type="molecule type" value="Genomic_DNA"/>
</dbReference>
<keyword evidence="3" id="KW-1185">Reference proteome</keyword>
<proteinExistence type="inferred from homology"/>
<dbReference type="InterPro" id="IPR005881">
    <property type="entry name" value="Ser_O-AcTrfase"/>
</dbReference>
<evidence type="ECO:0000256" key="1">
    <source>
        <dbReference type="PIRNR" id="PIRNR000441"/>
    </source>
</evidence>
<comment type="similarity">
    <text evidence="1">Belongs to the transferase hexapeptide repeat family.</text>
</comment>
<dbReference type="PANTHER" id="PTHR42811">
    <property type="entry name" value="SERINE ACETYLTRANSFERASE"/>
    <property type="match status" value="1"/>
</dbReference>
<sequence length="176" mass="19953">MKYAQLKRFWHVEVIGIEKKFSWFRLATRLRNKPGLKFIFWWRLASFLYENGYRRIAYRIHSRIKGRFACDIMLGAKIGEGLSIAHHVGVVVTKRVVAGRNMRLTQNSVIGNSGKGKDGSILIGDNFFLGSNSCVIADNLVIGNNVTVGAMSFINKDIPDNSTVYTRKTVELVERD</sequence>
<dbReference type="InterPro" id="IPR011004">
    <property type="entry name" value="Trimer_LpxA-like_sf"/>
</dbReference>
<accession>A0ABY2ZAX5</accession>
<comment type="caution">
    <text evidence="2">The sequence shown here is derived from an EMBL/GenBank/DDBJ whole genome shotgun (WGS) entry which is preliminary data.</text>
</comment>
<dbReference type="SUPFAM" id="SSF51161">
    <property type="entry name" value="Trimeric LpxA-like enzymes"/>
    <property type="match status" value="1"/>
</dbReference>
<protein>
    <recommendedName>
        <fullName evidence="1">Serine acetyltransferase</fullName>
        <ecNumber evidence="1">2.3.1.30</ecNumber>
    </recommendedName>
</protein>
<organism evidence="2 3">
    <name type="scientific">Pantoea eucalypti</name>
    <dbReference type="NCBI Taxonomy" id="470933"/>
    <lineage>
        <taxon>Bacteria</taxon>
        <taxon>Pseudomonadati</taxon>
        <taxon>Pseudomonadota</taxon>
        <taxon>Gammaproteobacteria</taxon>
        <taxon>Enterobacterales</taxon>
        <taxon>Erwiniaceae</taxon>
        <taxon>Pantoea</taxon>
    </lineage>
</organism>
<dbReference type="Proteomes" id="UP000315469">
    <property type="component" value="Unassembled WGS sequence"/>
</dbReference>
<dbReference type="EC" id="2.3.1.30" evidence="1"/>
<dbReference type="Gene3D" id="2.160.10.10">
    <property type="entry name" value="Hexapeptide repeat proteins"/>
    <property type="match status" value="1"/>
</dbReference>
<comment type="catalytic activity">
    <reaction evidence="1">
        <text>L-serine + acetyl-CoA = O-acetyl-L-serine + CoA</text>
        <dbReference type="Rhea" id="RHEA:24560"/>
        <dbReference type="ChEBI" id="CHEBI:33384"/>
        <dbReference type="ChEBI" id="CHEBI:57287"/>
        <dbReference type="ChEBI" id="CHEBI:57288"/>
        <dbReference type="ChEBI" id="CHEBI:58340"/>
        <dbReference type="EC" id="2.3.1.30"/>
    </reaction>
</comment>
<dbReference type="PIRSF" id="PIRSF000441">
    <property type="entry name" value="CysE"/>
    <property type="match status" value="1"/>
</dbReference>